<evidence type="ECO:0000313" key="3">
    <source>
        <dbReference type="Proteomes" id="UP000037046"/>
    </source>
</evidence>
<dbReference type="EMBL" id="LGVV01000041">
    <property type="protein sequence ID" value="KNX40759.1"/>
    <property type="molecule type" value="Genomic_DNA"/>
</dbReference>
<dbReference type="Gene3D" id="3.30.420.10">
    <property type="entry name" value="Ribonuclease H-like superfamily/Ribonuclease H"/>
    <property type="match status" value="1"/>
</dbReference>
<dbReference type="InterPro" id="IPR038717">
    <property type="entry name" value="Tc1-like_DDE_dom"/>
</dbReference>
<accession>A0A0L6CSK8</accession>
<dbReference type="PANTHER" id="PTHR46564:SF1">
    <property type="entry name" value="TRANSPOSASE"/>
    <property type="match status" value="1"/>
</dbReference>
<protein>
    <recommendedName>
        <fullName evidence="1">Tc1-like transposase DDE domain-containing protein</fullName>
    </recommendedName>
</protein>
<gene>
    <name evidence="2" type="ORF">ROTO_27050</name>
</gene>
<dbReference type="PATRIC" id="fig|74031.6.peg.2756"/>
<dbReference type="Pfam" id="PF13358">
    <property type="entry name" value="DDE_3"/>
    <property type="match status" value="1"/>
</dbReference>
<proteinExistence type="predicted"/>
<evidence type="ECO:0000313" key="2">
    <source>
        <dbReference type="EMBL" id="KNX40759.1"/>
    </source>
</evidence>
<feature type="domain" description="Tc1-like transposase DDE" evidence="1">
    <location>
        <begin position="46"/>
        <end position="109"/>
    </location>
</feature>
<comment type="caution">
    <text evidence="2">The sequence shown here is derived from an EMBL/GenBank/DDBJ whole genome shotgun (WGS) entry which is preliminary data.</text>
</comment>
<reference evidence="3" key="1">
    <citation type="submission" date="2015-07" db="EMBL/GenBank/DDBJ databases">
        <title>Draft Genome Sequence of Roseovarius tolerans EL-164, a producer of N-Acylated Alanine Methyl Esters (NAMEs).</title>
        <authorList>
            <person name="Voget S."/>
            <person name="Bruns H."/>
            <person name="Wagner-Doebler I."/>
            <person name="Schulz S."/>
            <person name="Daniel R."/>
        </authorList>
    </citation>
    <scope>NUCLEOTIDE SEQUENCE [LARGE SCALE GENOMIC DNA]</scope>
    <source>
        <strain evidence="3">EL-164</strain>
    </source>
</reference>
<dbReference type="InterPro" id="IPR036397">
    <property type="entry name" value="RNaseH_sf"/>
</dbReference>
<organism evidence="2 3">
    <name type="scientific">Roseovarius tolerans</name>
    <dbReference type="NCBI Taxonomy" id="74031"/>
    <lineage>
        <taxon>Bacteria</taxon>
        <taxon>Pseudomonadati</taxon>
        <taxon>Pseudomonadota</taxon>
        <taxon>Alphaproteobacteria</taxon>
        <taxon>Rhodobacterales</taxon>
        <taxon>Roseobacteraceae</taxon>
        <taxon>Roseovarius</taxon>
    </lineage>
</organism>
<dbReference type="PANTHER" id="PTHR46564">
    <property type="entry name" value="TRANSPOSASE"/>
    <property type="match status" value="1"/>
</dbReference>
<dbReference type="AlphaFoldDB" id="A0A0L6CSK8"/>
<dbReference type="GO" id="GO:0003676">
    <property type="term" value="F:nucleic acid binding"/>
    <property type="evidence" value="ECO:0007669"/>
    <property type="project" value="InterPro"/>
</dbReference>
<keyword evidence="3" id="KW-1185">Reference proteome</keyword>
<evidence type="ECO:0000259" key="1">
    <source>
        <dbReference type="Pfam" id="PF13358"/>
    </source>
</evidence>
<sequence>MRAQASSRIISWARAISTIPSAWLIRPDMTSSITQFTRSCAGLVREGDVVILDNLPSHKSPAASEALRDIGAWFLFLPPYSPDLNPIEMAFSKLKELIRKAAAQTYDQLWHAVGHVCDLFSAEECYNFFKAAGYRAD</sequence>
<dbReference type="Proteomes" id="UP000037046">
    <property type="component" value="Unassembled WGS sequence"/>
</dbReference>
<name>A0A0L6CSK8_9RHOB</name>